<proteinExistence type="predicted"/>
<reference evidence="1" key="1">
    <citation type="submission" date="2021-06" db="EMBL/GenBank/DDBJ databases">
        <authorList>
            <person name="Kallberg Y."/>
            <person name="Tangrot J."/>
            <person name="Rosling A."/>
        </authorList>
    </citation>
    <scope>NUCLEOTIDE SEQUENCE</scope>
    <source>
        <strain evidence="1">CL356</strain>
    </source>
</reference>
<keyword evidence="2" id="KW-1185">Reference proteome</keyword>
<name>A0ACA9JWP6_9GLOM</name>
<accession>A0ACA9JWP6</accession>
<dbReference type="EMBL" id="CAJVPT010000195">
    <property type="protein sequence ID" value="CAG8440313.1"/>
    <property type="molecule type" value="Genomic_DNA"/>
</dbReference>
<sequence length="414" mass="46854">MDRLFPKDTIKSTAESVGIANLKDNVAATLALDVEYRIHEIIQVEANKFMRHSKRTKLTGEDINNALHVRNVDPLYGFTLNEEPKFQRVTAGQHDLFYLDDDEYEFESLIDSPMPKLPSEVTFTAHWLAVEGVQPAIPHNPSPLSTEDIVPEIRNRRASTNAIIQVPNGVVSGTPEIEVKPLVQHVLSKELQVFYEKVTTTMQSEDDSMMRVSVLQSLERDTGLAQLLPYFIQFICEKIGQHIKKNLTIIESMLKMTDSLINNTSLYLEPHLHHLMPAILTCVVRKKIGVDPDNHHWEIRELAAHILAKICDRYVAMGALGREVIRSILVPNLKTYAEEVLSSKDLSDVKAVRCYNAIVDILPKLKETIDPTVNVQMHDEDLRQKLVDKIGEYFAEGVMSKIGDEQVIMAIINC</sequence>
<gene>
    <name evidence="1" type="ORF">ACOLOM_LOCUS177</name>
</gene>
<evidence type="ECO:0000313" key="1">
    <source>
        <dbReference type="EMBL" id="CAG8440313.1"/>
    </source>
</evidence>
<comment type="caution">
    <text evidence="1">The sequence shown here is derived from an EMBL/GenBank/DDBJ whole genome shotgun (WGS) entry which is preliminary data.</text>
</comment>
<organism evidence="1 2">
    <name type="scientific">Acaulospora colombiana</name>
    <dbReference type="NCBI Taxonomy" id="27376"/>
    <lineage>
        <taxon>Eukaryota</taxon>
        <taxon>Fungi</taxon>
        <taxon>Fungi incertae sedis</taxon>
        <taxon>Mucoromycota</taxon>
        <taxon>Glomeromycotina</taxon>
        <taxon>Glomeromycetes</taxon>
        <taxon>Diversisporales</taxon>
        <taxon>Acaulosporaceae</taxon>
        <taxon>Acaulospora</taxon>
    </lineage>
</organism>
<protein>
    <submittedName>
        <fullName evidence="1">6266_t:CDS:1</fullName>
    </submittedName>
</protein>
<dbReference type="Proteomes" id="UP000789525">
    <property type="component" value="Unassembled WGS sequence"/>
</dbReference>
<evidence type="ECO:0000313" key="2">
    <source>
        <dbReference type="Proteomes" id="UP000789525"/>
    </source>
</evidence>